<feature type="transmembrane region" description="Helical" evidence="1">
    <location>
        <begin position="189"/>
        <end position="210"/>
    </location>
</feature>
<feature type="transmembrane region" description="Helical" evidence="1">
    <location>
        <begin position="369"/>
        <end position="390"/>
    </location>
</feature>
<evidence type="ECO:0000256" key="1">
    <source>
        <dbReference type="SAM" id="Phobius"/>
    </source>
</evidence>
<feature type="transmembrane region" description="Helical" evidence="1">
    <location>
        <begin position="102"/>
        <end position="129"/>
    </location>
</feature>
<evidence type="ECO:0008006" key="4">
    <source>
        <dbReference type="Google" id="ProtNLM"/>
    </source>
</evidence>
<organism evidence="2 3">
    <name type="scientific">Rhizobium tumorigenes</name>
    <dbReference type="NCBI Taxonomy" id="2041385"/>
    <lineage>
        <taxon>Bacteria</taxon>
        <taxon>Pseudomonadati</taxon>
        <taxon>Pseudomonadota</taxon>
        <taxon>Alphaproteobacteria</taxon>
        <taxon>Hyphomicrobiales</taxon>
        <taxon>Rhizobiaceae</taxon>
        <taxon>Rhizobium/Agrobacterium group</taxon>
        <taxon>Rhizobium</taxon>
    </lineage>
</organism>
<dbReference type="KEGG" id="rtu:PR017_25105"/>
<feature type="transmembrane region" description="Helical" evidence="1">
    <location>
        <begin position="282"/>
        <end position="302"/>
    </location>
</feature>
<feature type="transmembrane region" description="Helical" evidence="1">
    <location>
        <begin position="314"/>
        <end position="334"/>
    </location>
</feature>
<keyword evidence="1" id="KW-1133">Transmembrane helix</keyword>
<keyword evidence="1" id="KW-0812">Transmembrane</keyword>
<keyword evidence="2" id="KW-0614">Plasmid</keyword>
<evidence type="ECO:0000313" key="2">
    <source>
        <dbReference type="EMBL" id="WFR98594.1"/>
    </source>
</evidence>
<protein>
    <recommendedName>
        <fullName evidence="4">Transmembrane protein</fullName>
    </recommendedName>
</protein>
<feature type="transmembrane region" description="Helical" evidence="1">
    <location>
        <begin position="231"/>
        <end position="251"/>
    </location>
</feature>
<reference evidence="3" key="2">
    <citation type="journal article" date="2023" name="MicrobiologyOpen">
        <title>Genomics of the tumorigenes clade of the family Rhizobiaceae and description of Rhizobium rhododendri sp. nov.</title>
        <authorList>
            <person name="Kuzmanovic N."/>
            <person name="diCenzo G.C."/>
            <person name="Bunk B."/>
            <person name="Sproeer C."/>
            <person name="Fruehling A."/>
            <person name="Neumann-Schaal M."/>
            <person name="Overmann J."/>
            <person name="Smalla K."/>
        </authorList>
    </citation>
    <scope>NUCLEOTIDE SEQUENCE [LARGE SCALE GENOMIC DNA]</scope>
    <source>
        <strain evidence="3">1078</strain>
        <plasmid evidence="3">unnamed1</plasmid>
    </source>
</reference>
<feature type="transmembrane region" description="Helical" evidence="1">
    <location>
        <begin position="35"/>
        <end position="52"/>
    </location>
</feature>
<geneLocation type="plasmid" evidence="2 3">
    <name>unnamed1</name>
</geneLocation>
<proteinExistence type="predicted"/>
<dbReference type="EMBL" id="CP117258">
    <property type="protein sequence ID" value="WFR98594.1"/>
    <property type="molecule type" value="Genomic_DNA"/>
</dbReference>
<gene>
    <name evidence="2" type="ORF">PR017_25105</name>
</gene>
<reference evidence="2 3" key="1">
    <citation type="journal article" date="2018" name="Sci. Rep.">
        <title>Rhizobium tumorigenes sp. nov., a novel plant tumorigenic bacterium isolated from cane gall tumors on thornless blackberry.</title>
        <authorList>
            <person name="Kuzmanovi N."/>
            <person name="Smalla K."/>
            <person name="Gronow S."/>
            <person name="PuBawska J."/>
        </authorList>
    </citation>
    <scope>NUCLEOTIDE SEQUENCE [LARGE SCALE GENOMIC DNA]</scope>
    <source>
        <strain evidence="2 3">1078</strain>
    </source>
</reference>
<dbReference type="AlphaFoldDB" id="A0AAF1KAN6"/>
<evidence type="ECO:0000313" key="3">
    <source>
        <dbReference type="Proteomes" id="UP000249499"/>
    </source>
</evidence>
<keyword evidence="1" id="KW-0472">Membrane</keyword>
<sequence length="571" mass="63161">MRPVDLVVDMPTDAQCETAPKGTAVSVLQNTNTPIFVFLGIVGLMVTAFKFPPLLDYANHYTRMWLIAGGITEVHLAQIYALDWHGTFTNLGIDLMARYLGPLIGVNVLARAILFAAVVLPPIGAIILHRTVFGGSYYWQIAMLYLAWCATLIGGFINFQIGLGLALLFASVDLHLQVRNRRALFVWRLLASLLLTIMHLFSLGFYLALICGLEVSPRLDLRRSLANWSRLAIRIALAFLACTIFPVLLFLRSPVLPGKALGLETMWNATPTRQMMNLFSAIWTYVSVVDVMLLNPVVLVCTNAARTGRFRMHMGLAIAALGLTIIACLSPRSMMGTGWISWRFPIMAALTGMVMFCPLPKLARHEARVIMLALTLVVFGRTAWIGYNWWQGENDANDVISVLESVPPGSAILPLAHLVLTDPLGAWQRHYAWGEDTFRHLPTLAIPFAQSFVPAVFTARGKQPLMVLPPWSSIAVPEGNLSSTGVLSCPSWLERESVLAPYLSNWRQRFDYVLIMNADQPDKYVGYALPGGLKLIGDKPFARLYKIDASFVTDLSTTSPVICPDPLTAFE</sequence>
<accession>A0AAF1KAN6</accession>
<feature type="transmembrane region" description="Helical" evidence="1">
    <location>
        <begin position="141"/>
        <end position="169"/>
    </location>
</feature>
<keyword evidence="3" id="KW-1185">Reference proteome</keyword>
<name>A0AAF1KAN6_9HYPH</name>
<feature type="transmembrane region" description="Helical" evidence="1">
    <location>
        <begin position="340"/>
        <end position="357"/>
    </location>
</feature>
<dbReference type="Proteomes" id="UP000249499">
    <property type="component" value="Plasmid unnamed1"/>
</dbReference>